<evidence type="ECO:0000313" key="1">
    <source>
        <dbReference type="EMBL" id="GFJ95580.1"/>
    </source>
</evidence>
<reference evidence="1 2" key="1">
    <citation type="submission" date="2020-03" db="EMBL/GenBank/DDBJ databases">
        <title>Whole genome shotgun sequence of Phytohabitans rumicis NBRC 108638.</title>
        <authorList>
            <person name="Komaki H."/>
            <person name="Tamura T."/>
        </authorList>
    </citation>
    <scope>NUCLEOTIDE SEQUENCE [LARGE SCALE GENOMIC DNA]</scope>
    <source>
        <strain evidence="1 2">NBRC 108638</strain>
    </source>
</reference>
<sequence>MEVVGGLPIAPQPPVDDAEAVEGTCFTNVVAGLSLSGPGVAGGRPGATRWRCADAVAATPEQTQGFSQMHGGLSVPAHLQVDGAEVGQCAGLSVRVAGTASGLVGVVVDGQGVGEVSAGEVAMQDDGQPNGMGRPAVGGGVRGDSDQVGSFGVQPGACVVQVGQFRGGRAGWGMWGRRYASAG</sequence>
<keyword evidence="2" id="KW-1185">Reference proteome</keyword>
<name>A0A6V8LJ50_9ACTN</name>
<organism evidence="1 2">
    <name type="scientific">Phytohabitans rumicis</name>
    <dbReference type="NCBI Taxonomy" id="1076125"/>
    <lineage>
        <taxon>Bacteria</taxon>
        <taxon>Bacillati</taxon>
        <taxon>Actinomycetota</taxon>
        <taxon>Actinomycetes</taxon>
        <taxon>Micromonosporales</taxon>
        <taxon>Micromonosporaceae</taxon>
    </lineage>
</organism>
<reference evidence="1 2" key="2">
    <citation type="submission" date="2020-03" db="EMBL/GenBank/DDBJ databases">
        <authorList>
            <person name="Ichikawa N."/>
            <person name="Kimura A."/>
            <person name="Kitahashi Y."/>
            <person name="Uohara A."/>
        </authorList>
    </citation>
    <scope>NUCLEOTIDE SEQUENCE [LARGE SCALE GENOMIC DNA]</scope>
    <source>
        <strain evidence="1 2">NBRC 108638</strain>
    </source>
</reference>
<accession>A0A6V8LJ50</accession>
<evidence type="ECO:0000313" key="2">
    <source>
        <dbReference type="Proteomes" id="UP000482960"/>
    </source>
</evidence>
<dbReference type="Proteomes" id="UP000482960">
    <property type="component" value="Unassembled WGS sequence"/>
</dbReference>
<protein>
    <submittedName>
        <fullName evidence="1">Uncharacterized protein</fullName>
    </submittedName>
</protein>
<comment type="caution">
    <text evidence="1">The sequence shown here is derived from an EMBL/GenBank/DDBJ whole genome shotgun (WGS) entry which is preliminary data.</text>
</comment>
<dbReference type="AlphaFoldDB" id="A0A6V8LJ50"/>
<proteinExistence type="predicted"/>
<gene>
    <name evidence="1" type="ORF">Prum_092220</name>
</gene>
<dbReference type="EMBL" id="BLPG01000001">
    <property type="protein sequence ID" value="GFJ95580.1"/>
    <property type="molecule type" value="Genomic_DNA"/>
</dbReference>